<dbReference type="AlphaFoldDB" id="A0A1T4K231"/>
<name>A0A1T4K231_9FUSO</name>
<reference evidence="2 3" key="1">
    <citation type="submission" date="2017-02" db="EMBL/GenBank/DDBJ databases">
        <authorList>
            <person name="Peterson S.W."/>
        </authorList>
    </citation>
    <scope>NUCLEOTIDE SEQUENCE [LARGE SCALE GENOMIC DNA]</scope>
    <source>
        <strain evidence="2 3">ATCC 700028</strain>
    </source>
</reference>
<dbReference type="RefSeq" id="WP_078692796.1">
    <property type="nucleotide sequence ID" value="NZ_FUWX01000004.1"/>
</dbReference>
<gene>
    <name evidence="2" type="ORF">SAMN02745174_00252</name>
</gene>
<protein>
    <submittedName>
        <fullName evidence="2">Uncharacterized protein</fullName>
    </submittedName>
</protein>
<keyword evidence="1" id="KW-1133">Transmembrane helix</keyword>
<evidence type="ECO:0000313" key="3">
    <source>
        <dbReference type="Proteomes" id="UP000191153"/>
    </source>
</evidence>
<sequence length="63" mass="7605">MIGFFKFLRGIIILGTLIYSLWIEVGLYKKLNIICKNNREYKIKLEKELSNSFKIRGENFYKR</sequence>
<dbReference type="EMBL" id="FUWX01000004">
    <property type="protein sequence ID" value="SJZ36429.1"/>
    <property type="molecule type" value="Genomic_DNA"/>
</dbReference>
<keyword evidence="1" id="KW-0472">Membrane</keyword>
<proteinExistence type="predicted"/>
<keyword evidence="3" id="KW-1185">Reference proteome</keyword>
<dbReference type="Proteomes" id="UP000191153">
    <property type="component" value="Unassembled WGS sequence"/>
</dbReference>
<accession>A0A1T4K231</accession>
<keyword evidence="1" id="KW-0812">Transmembrane</keyword>
<organism evidence="2 3">
    <name type="scientific">Cetobacterium ceti</name>
    <dbReference type="NCBI Taxonomy" id="180163"/>
    <lineage>
        <taxon>Bacteria</taxon>
        <taxon>Fusobacteriati</taxon>
        <taxon>Fusobacteriota</taxon>
        <taxon>Fusobacteriia</taxon>
        <taxon>Fusobacteriales</taxon>
        <taxon>Fusobacteriaceae</taxon>
        <taxon>Cetobacterium</taxon>
    </lineage>
</organism>
<dbReference type="STRING" id="180163.SAMN02745174_00252"/>
<feature type="transmembrane region" description="Helical" evidence="1">
    <location>
        <begin position="7"/>
        <end position="28"/>
    </location>
</feature>
<evidence type="ECO:0000313" key="2">
    <source>
        <dbReference type="EMBL" id="SJZ36429.1"/>
    </source>
</evidence>
<evidence type="ECO:0000256" key="1">
    <source>
        <dbReference type="SAM" id="Phobius"/>
    </source>
</evidence>